<sequence length="152" mass="16051">MVAIRSFFIVYAAAGLASAGKCKPESLSSSIISVPSSTFSSIDTASTDSTSAILIESTTTTMAETTRETSLTDSTTETAFTTDVTETAPIAIKDDTTQILEEIAKLQARLPETTAAPNNYVLQKFLEDMATYTGTTLDVDEGLSDRASSKAL</sequence>
<organism evidence="2 3">
    <name type="scientific">Fusarium langsethiae</name>
    <dbReference type="NCBI Taxonomy" id="179993"/>
    <lineage>
        <taxon>Eukaryota</taxon>
        <taxon>Fungi</taxon>
        <taxon>Dikarya</taxon>
        <taxon>Ascomycota</taxon>
        <taxon>Pezizomycotina</taxon>
        <taxon>Sordariomycetes</taxon>
        <taxon>Hypocreomycetidae</taxon>
        <taxon>Hypocreales</taxon>
        <taxon>Nectriaceae</taxon>
        <taxon>Fusarium</taxon>
    </lineage>
</organism>
<name>A0A0N1J258_FUSLA</name>
<evidence type="ECO:0000313" key="3">
    <source>
        <dbReference type="Proteomes" id="UP000037904"/>
    </source>
</evidence>
<feature type="signal peptide" evidence="1">
    <location>
        <begin position="1"/>
        <end position="19"/>
    </location>
</feature>
<proteinExistence type="predicted"/>
<comment type="caution">
    <text evidence="2">The sequence shown here is derived from an EMBL/GenBank/DDBJ whole genome shotgun (WGS) entry which is preliminary data.</text>
</comment>
<dbReference type="AlphaFoldDB" id="A0A0N1J258"/>
<dbReference type="EMBL" id="JXCE01001152">
    <property type="protein sequence ID" value="KPA35411.1"/>
    <property type="molecule type" value="Genomic_DNA"/>
</dbReference>
<accession>A0A0N1J258</accession>
<gene>
    <name evidence="2" type="ORF">FLAG1_11889</name>
</gene>
<feature type="chain" id="PRO_5005874463" evidence="1">
    <location>
        <begin position="20"/>
        <end position="152"/>
    </location>
</feature>
<dbReference type="Proteomes" id="UP000037904">
    <property type="component" value="Unassembled WGS sequence"/>
</dbReference>
<reference evidence="2 3" key="1">
    <citation type="submission" date="2015-04" db="EMBL/GenBank/DDBJ databases">
        <title>The draft genome sequence of Fusarium langsethiae, a T-2/HT-2 mycotoxin producer.</title>
        <authorList>
            <person name="Lysoe E."/>
            <person name="Divon H.H."/>
            <person name="Terzi V."/>
            <person name="Orru L."/>
            <person name="Lamontanara A."/>
            <person name="Kolseth A.-K."/>
            <person name="Frandsen R.J."/>
            <person name="Nielsen K."/>
            <person name="Thrane U."/>
        </authorList>
    </citation>
    <scope>NUCLEOTIDE SEQUENCE [LARGE SCALE GENOMIC DNA]</scope>
    <source>
        <strain evidence="2 3">Fl201059</strain>
    </source>
</reference>
<keyword evidence="1" id="KW-0732">Signal</keyword>
<protein>
    <submittedName>
        <fullName evidence="2">Chitin synthase a</fullName>
    </submittedName>
</protein>
<keyword evidence="3" id="KW-1185">Reference proteome</keyword>
<evidence type="ECO:0000256" key="1">
    <source>
        <dbReference type="SAM" id="SignalP"/>
    </source>
</evidence>
<evidence type="ECO:0000313" key="2">
    <source>
        <dbReference type="EMBL" id="KPA35411.1"/>
    </source>
</evidence>